<keyword evidence="5" id="KW-1185">Reference proteome</keyword>
<evidence type="ECO:0000313" key="5">
    <source>
        <dbReference type="Proteomes" id="UP000199503"/>
    </source>
</evidence>
<feature type="region of interest" description="Disordered" evidence="1">
    <location>
        <begin position="3107"/>
        <end position="3133"/>
    </location>
</feature>
<evidence type="ECO:0000259" key="2">
    <source>
        <dbReference type="Pfam" id="PF18626"/>
    </source>
</evidence>
<sequence length="4569" mass="484256">MSLHFDPSFDWLWVLVAGQQAPKVDVAATRALAQNWLDSGRTLQELADGVAQLVGSVEHAIGGRAGRAFREQVTRVLGQVPRIAQITGAQSSSLLDLALNVEHSVYAMMVEIAFFAASILWALSSPFTAPLVPSFITSARIAVQQISMRLHWTIRLIGEAVEGGVEEVAQDAIAQLSQVAEGNRHRWDGTSSLISFVAGGAAEGLAGGMHLGASRWKPRVEDTAAFHGAAEAVADVVVGAGTAGVLGGSLNGLWAGAVGGAFSGAAEKKAHDAGDAIDRLVNGDAVKVPVLGAIGDPGAASANGSVADEGGTGASGSVVVEGNPSATGGAGTWAGSGGAARGAVPSGRGNGTSAGGGVHADGGARASGGGGSGAVTGSGSGPGRNGGVDAPSGGRVTPVRGGVPAAVEVPRDVPAGGPPAVRGTGDGLRVGPVTGSSPGVVAPVAGSSPAVVHPAAGSSPAIVPPAAESSAADVPAAGQVTPPTSPTLRNEVQTAPISGGQDAPPATQPRAEHGLTASPPSGQTAPESSAAHPAAVNDPRSAPSAQQTGDDRASGRDVAAVGADLSRQHSDEAHVGDDHRIDARQVSADETRPVETGGTSTGSGGRVTAALPPSTEVPQAPGQAPDAVSQVVRAQTPVAPEQATDIAHRSVVSTLEQPAVNGRRLLIELHRLMEVPGAQERSYQLAQALSAAHEDGRLSGVDYERALQVMGRVTTFHADPADERPIGSIAVAPDADPAELPSVRELVREVDAHVRRHDFEGAVTLLDGLGRDPQAVRVVEDAYWDEFREDLGTELRRLRPDESAYVDHLLGDVITDPVSREQADAWFAQLRELTFDDHLFGERRLPYDYADDGCTYRAHRMAVALQQRGADPRKVVIGGPGLGTAEVEWDFHIAVAVAVVTPSSREWIVFDPSVNAERPLSIDDWARAAGADEVRRYQGTAEVVQQQLMDDQRNFPMRWDDGYPVDVPVLVLTDSHVYGFPDLVGPHDTSWAHADAESRAAIVEMREFYALAAERRVDRALADIAACVDLETASGADVSIDLVHDALSTLAERDPAGVNGLFDREPEPLRRLLRLLPDHADAIEDAVTPGGALAAGAQPERTGVVQRGRIRALPGHDAVERSAFEVRRFATGDGPITEVTVRVALDPEGRHDEATREALLRSAQAGVDRYFNSGREGGPLRRPDGEPLWFRLLPADGTSAVHHVVTMDPGRLIDQTNWHPGQSQEHSAHEFGHMLGLVDETTNQGGGLDVSGTLMGRWSPDAVPAQGLSMPRRFTDVLDLFIGDVPLDDFATVFPGRPVAGLPQHTVVPAAPRLREPADLRLAGDGTLAVKALHSAEVDHTPEFFATTDVLDRAREVLRGLGSGVALDVGSTTVAVGDPGREQVLHRVVPLVPPDVADVSSDFAGVVHGAGFDTVLFTGPDGTTATAPINADDGLELTALLRLADSLTVSAESGEVSDVDVRMAVLFTGRHHAAAPGLTGHTPESAGRMDDLARRVGVNRYAWARPGQAYVNVTMSGGADGRHFGYHFAAVVAESADGQSQITLESHARAGKHGTAARRRHFRMYGKGPGETFHDQRPEGALTVVVLGGVQPPSPASVWFDEGARTAPADALAPVRAVARQVARTALLRAEHGLTPPTAVITGRGNGRSGPFGVPVPTTAARARAELVRDEFLAAVQRELVVLRGEDAPGSTAEVEVRLVTEIGTADDGVPAEEMRRATVEIDHDGSRAAPQRAEAEYDRAVHGLTALEVPRTEVRAVAAEYAALAAGGRLEHLALPPGTRERLVSLNAALTTSVEPVEAAQVRAFVTEALLAAALVPTREVPLGPKLTGRGRAVDPKEIRPITADRLTAVLDDLTAVVSRGENPFTAARSSLRGLHLHAGTTLPVRLAALGLVNLSAAARTAVVASPLFAALRDNPSALAESLFAGAGHEEQYFITTCVAAAMNAAVRNRVPGTAALLHLGRSAADSAELVISRTAAEVRSAADRPFGRSLEDMARGRIAAARSEFDAIERRALQLVAADQADPGVRHDWRALTVRWSRTMQKLAAADLSQDVVPVLTKKVVAGHWWSSALLAAPALVDRGPRRLSGVAPNRYPALFQHGLAPEPDATLFGAESATTSRVPLAEYLALPAQRAEFWSRLASSPGHVVLTPDHAVHLRAGVVGGRRVFVLSDPMRSHPSVLTAAELVTWAADWGAESPALLLPGDHPGSRPVSAERTESRPPQPVSSLPELSSVAEVGRLPQQWRQLSPERVASLRTLATLTVNQFAVPGSRFQRAHDDVVELVAYRLYQLEEGRPPGQPVRALAEQLAREAGLKPALRGGASRPRRGTSLLSPLEVHRTPGGPSSPRPGRRRSGPHRRNASLSTTGSWVTAAEEARAWRAQVDQPQVDGEPDFAHLRSTLRDQLRELGEDSAELGRWVDVTFADAKLKQLDRSLEGIREVWEDFEVEVHALGIGAPHHHAVSTTADLTRSETVREAEDGTSAEVVSTPVNPVQGSVPAGPVTVSFSVQGLLGTASERRTSATGTTRETVEITQAGAKVTRTSHDVHHRLRIQPPKRHLHRERPEPVEWKQSVTMTLTWPQFGATASEPGDPLPETPLTAGPALSYPDLAATPDALARARSHAGFERAREALEHVRFVGIDTVFSAVKSTLRLSGSHQEITRLERWLDDLGPKQGKRLVTGEQVEETFRFPGHKPVKVVVRQGKALEGQSFAPGLAQAAARSLGRTVAASHRHSLGAAGTHETGFELGVSAGEELAGLVGVKIGAGVSFSRVNQNLSERVSQVRHELTERIKGDFVDDTISFPFLVVMAEEGKTYRLATLSSDDAHRSFGFLRREDKPLVALHVEAAAVLLFSPVDNDSGDDAGVRDESAPMVPARAAGARDRSGLRADEVAGYARSRWKLSDVSREAVIGRVVRKLYADGLVSGAQDAQAVQRSLRDALGDDPRALFGGDPKRISLPGAEKDLFLGGVVTPGGGEYVRKVSTKELQGFVATSETTKLTAERTRSKGFKVAVDGDAGPVELGGTAGVTRSEQRRGRISETTEEERAWTGKDVPVHLYRHPVEIEVRTGTDWSDLDPPMTWSERPDPAAGAELRTGIAADLEIAVAQRPGRAVDAEPVEPRTESDWVDAGTRPNGATEFERAADLPKRFEVDSMAAITRLGAETAGLLAVPEPEGLRARAEELAKHRLVGARPAQLGSPGEDDAQDVSRRALEQWVSWQSRQGRLGLAEGPGDELRLENYTSESGFAPPALGSRRITGTATLTSTYGNARIIGVDEAHQFTRSNATHTTLESHRRRRTGPNAGLTAKVKLGEVATAEAKAATAYLRGPETTETTTVDARTKVAWVERGYLVEFDARHRLTTSARHTWTGPFGEQHDGPVVGGDRRKYVPRAVTLWIPASEVPRIGELSRHDLDHVLLPDDLRAYEAAHTADAVTPPATAMSEAGIELGMPEPLRPDLALRMMQDIRELLRDYEKTITDPKVRKQFAGLHDEMVRAFGRRLELGGDQVLANVLNGGSPIFGERLGESGKLEQLVVVSAQRVDGADLGVEEDFLVDSEVTTTTRSTSRGERSEWTRSAGVALPPAIPTWIGSALTGGLVNPAAELAAESRRGQDDRVLFRSTVGYRWSGRARRHGHGMRVTVQVRPWARSGVYRRHLPGLRQTPVRDMQVLPGFTVGSAIQTPVPSVLDPARTPLETVDTPLSDLTHGTGLPVDATISATPFHAEGLHARLAELWPELNAGRANGLLVSTTATQLAGRVVAALSPDGYQVDVGSRTVSTATITFDLGRRQLFGPIPGASLRKTTAEGSGPVVTTEENVTAKAALLDGPIAENLIGKGEVERTLAASRYTSRDAEPVPAGVQRDNVHLVLAELRPTLTLEYRDGRTAAVATGQNGVDGEVWLQVDLAGARALGFTSLDTDTGQSAPPTTQGPPAGQDSPATDRPQPVADPRQRSRLTSAYRGVTRGRAQLPLSETDLAHWVDEAVALSSGAVEQHDLADGTAELLRNLDDALGAVPGVALRDQVRAVLNDAVLAATVVPVRDADGQSGDHQAVRPLSPDRLVHLLTDVARHLERGHDPFTTEGSLLHGISYPVGAPLQSRLAVLATVNLTGPARAKVLGDPLFTALLGSPDALAESLFASAGHESRYFQTTGGAAAVNIAVRDRALTIVTMLHAGDAVVSAMAAALPTTSAGFRTHRDRPLGRVQGSRVRDRIAFAREEFAELRTSAGELAAAADRNPAAWRDLTDRWSRTMQKLAATDLTRPRLPVLTPITAPGRLHVSGLVAALKLVDMPVRRRQNPELTGYLTALGAVFAPEPDGTAFGSGFAEVAGEPLVPVSTKLTTARSQYGFWSWLAAGPGQVLHGGSTAVHVRAVRHDGRNLVALGDPRRTGQRLHALPEFRDLAHRHGWSAPESLFADDAAFHRHERLGVDLPAASAVRVDAGVFVGADPDGPLSTAARYLPDEDDVVALVLDHGVALDADDARRVLLAAGWNGAEAVRLFTAHDANPGADAAALAAWLGVAVIRPTADGWRWYWPDGKQRAGSYALEVPEEVAERLGLPAPQEPAVPVQPPRR</sequence>
<feature type="region of interest" description="Disordered" evidence="1">
    <location>
        <begin position="2583"/>
        <end position="2606"/>
    </location>
</feature>
<feature type="region of interest" description="Disordered" evidence="1">
    <location>
        <begin position="3019"/>
        <end position="3046"/>
    </location>
</feature>
<dbReference type="STRING" id="65499.SAMN04488000_109270"/>
<feature type="region of interest" description="Disordered" evidence="1">
    <location>
        <begin position="2200"/>
        <end position="2232"/>
    </location>
</feature>
<feature type="compositionally biased region" description="Basic and acidic residues" evidence="1">
    <location>
        <begin position="566"/>
        <end position="593"/>
    </location>
</feature>
<feature type="compositionally biased region" description="Polar residues" evidence="1">
    <location>
        <begin position="518"/>
        <end position="527"/>
    </location>
</feature>
<evidence type="ECO:0000256" key="1">
    <source>
        <dbReference type="SAM" id="MobiDB-lite"/>
    </source>
</evidence>
<feature type="compositionally biased region" description="Low complexity" evidence="1">
    <location>
        <begin position="464"/>
        <end position="477"/>
    </location>
</feature>
<evidence type="ECO:0000313" key="4">
    <source>
        <dbReference type="EMBL" id="SER51967.1"/>
    </source>
</evidence>
<feature type="region of interest" description="Disordered" evidence="1">
    <location>
        <begin position="2315"/>
        <end position="2368"/>
    </location>
</feature>
<organism evidence="4 5">
    <name type="scientific">Lentzea albida</name>
    <dbReference type="NCBI Taxonomy" id="65499"/>
    <lineage>
        <taxon>Bacteria</taxon>
        <taxon>Bacillati</taxon>
        <taxon>Actinomycetota</taxon>
        <taxon>Actinomycetes</taxon>
        <taxon>Pseudonocardiales</taxon>
        <taxon>Pseudonocardiaceae</taxon>
        <taxon>Lentzea</taxon>
    </lineage>
</organism>
<name>A0A1H9PUR3_9PSEU</name>
<dbReference type="InterPro" id="IPR041325">
    <property type="entry name" value="Gln_deamidase_2"/>
</dbReference>
<feature type="compositionally biased region" description="Gly residues" evidence="1">
    <location>
        <begin position="348"/>
        <end position="386"/>
    </location>
</feature>
<feature type="compositionally biased region" description="Basic residues" evidence="1">
    <location>
        <begin position="2349"/>
        <end position="2360"/>
    </location>
</feature>
<feature type="region of interest" description="Disordered" evidence="1">
    <location>
        <begin position="448"/>
        <end position="623"/>
    </location>
</feature>
<protein>
    <submittedName>
        <fullName evidence="4">Uncharacterized protein</fullName>
    </submittedName>
</protein>
<dbReference type="Gene3D" id="3.10.620.30">
    <property type="match status" value="1"/>
</dbReference>
<dbReference type="InterPro" id="IPR057746">
    <property type="entry name" value="CpnT-like_N"/>
</dbReference>
<gene>
    <name evidence="4" type="ORF">SAMN04488000_109270</name>
</gene>
<feature type="region of interest" description="Disordered" evidence="1">
    <location>
        <begin position="3913"/>
        <end position="3957"/>
    </location>
</feature>
<feature type="region of interest" description="Disordered" evidence="1">
    <location>
        <begin position="302"/>
        <end position="434"/>
    </location>
</feature>
<feature type="compositionally biased region" description="Polar residues" evidence="1">
    <location>
        <begin position="3913"/>
        <end position="3924"/>
    </location>
</feature>
<feature type="compositionally biased region" description="Gly residues" evidence="1">
    <location>
        <begin position="328"/>
        <end position="340"/>
    </location>
</feature>
<feature type="compositionally biased region" description="Polar residues" evidence="1">
    <location>
        <begin position="486"/>
        <end position="496"/>
    </location>
</feature>
<feature type="compositionally biased region" description="Low complexity" evidence="1">
    <location>
        <begin position="393"/>
        <end position="404"/>
    </location>
</feature>
<dbReference type="Pfam" id="PF25547">
    <property type="entry name" value="WXG100_2"/>
    <property type="match status" value="1"/>
</dbReference>
<dbReference type="RefSeq" id="WP_089919646.1">
    <property type="nucleotide sequence ID" value="NZ_FOFV01000009.1"/>
</dbReference>
<proteinExistence type="predicted"/>
<dbReference type="Pfam" id="PF18626">
    <property type="entry name" value="Gln_deamidase_2"/>
    <property type="match status" value="1"/>
</dbReference>
<feature type="domain" description="Protein glutaminase" evidence="2">
    <location>
        <begin position="824"/>
        <end position="927"/>
    </location>
</feature>
<feature type="domain" description="Outer membrane channel protein CpnT-like N-terminal" evidence="3">
    <location>
        <begin position="9"/>
        <end position="132"/>
    </location>
</feature>
<evidence type="ECO:0000259" key="3">
    <source>
        <dbReference type="Pfam" id="PF25547"/>
    </source>
</evidence>
<dbReference type="EMBL" id="FOFV01000009">
    <property type="protein sequence ID" value="SER51967.1"/>
    <property type="molecule type" value="Genomic_DNA"/>
</dbReference>
<feature type="compositionally biased region" description="Basic and acidic residues" evidence="1">
    <location>
        <begin position="3030"/>
        <end position="3046"/>
    </location>
</feature>
<reference evidence="5" key="1">
    <citation type="submission" date="2016-10" db="EMBL/GenBank/DDBJ databases">
        <authorList>
            <person name="Varghese N."/>
            <person name="Submissions S."/>
        </authorList>
    </citation>
    <scope>NUCLEOTIDE SEQUENCE [LARGE SCALE GENOMIC DNA]</scope>
    <source>
        <strain evidence="5">DSM 44437</strain>
    </source>
</reference>
<dbReference type="Proteomes" id="UP000199503">
    <property type="component" value="Unassembled WGS sequence"/>
</dbReference>
<feature type="compositionally biased region" description="Basic and acidic residues" evidence="1">
    <location>
        <begin position="3110"/>
        <end position="3123"/>
    </location>
</feature>
<accession>A0A1H9PUR3</accession>
<dbReference type="OrthoDB" id="3690154at2"/>